<evidence type="ECO:0000313" key="2">
    <source>
        <dbReference type="Proteomes" id="UP000267418"/>
    </source>
</evidence>
<evidence type="ECO:0000313" key="1">
    <source>
        <dbReference type="EMBL" id="RTQ35391.1"/>
    </source>
</evidence>
<sequence>MSQAEFFPAEPAVLYTPVWYSDTEREVRLLPLAPGDDKVTPGHGAKRWTVTSLKDGTTVYSGIGPVEIRRPPAAG</sequence>
<organism evidence="1 2">
    <name type="scientific">Variovorax gossypii</name>
    <dbReference type="NCBI Taxonomy" id="1679495"/>
    <lineage>
        <taxon>Bacteria</taxon>
        <taxon>Pseudomonadati</taxon>
        <taxon>Pseudomonadota</taxon>
        <taxon>Betaproteobacteria</taxon>
        <taxon>Burkholderiales</taxon>
        <taxon>Comamonadaceae</taxon>
        <taxon>Variovorax</taxon>
    </lineage>
</organism>
<protein>
    <submittedName>
        <fullName evidence="1">Uncharacterized protein</fullName>
    </submittedName>
</protein>
<comment type="caution">
    <text evidence="1">The sequence shown here is derived from an EMBL/GenBank/DDBJ whole genome shotgun (WGS) entry which is preliminary data.</text>
</comment>
<keyword evidence="2" id="KW-1185">Reference proteome</keyword>
<dbReference type="AlphaFoldDB" id="A0A431TNW4"/>
<proteinExistence type="predicted"/>
<dbReference type="RefSeq" id="WP_126470603.1">
    <property type="nucleotide sequence ID" value="NZ_RXOE01000002.1"/>
</dbReference>
<accession>A0A431TNW4</accession>
<gene>
    <name evidence="1" type="ORF">EJP69_13530</name>
</gene>
<reference evidence="1 2" key="1">
    <citation type="submission" date="2018-12" db="EMBL/GenBank/DDBJ databases">
        <title>The genome of Variovorax gossypii DSM 100435.</title>
        <authorList>
            <person name="Gao J."/>
            <person name="Sun J."/>
        </authorList>
    </citation>
    <scope>NUCLEOTIDE SEQUENCE [LARGE SCALE GENOMIC DNA]</scope>
    <source>
        <strain evidence="1 2">DSM 100435</strain>
    </source>
</reference>
<name>A0A431TNW4_9BURK</name>
<dbReference type="OrthoDB" id="8854323at2"/>
<dbReference type="EMBL" id="RXOE01000002">
    <property type="protein sequence ID" value="RTQ35391.1"/>
    <property type="molecule type" value="Genomic_DNA"/>
</dbReference>
<dbReference type="Proteomes" id="UP000267418">
    <property type="component" value="Unassembled WGS sequence"/>
</dbReference>